<dbReference type="GO" id="GO:0005615">
    <property type="term" value="C:extracellular space"/>
    <property type="evidence" value="ECO:0007669"/>
    <property type="project" value="TreeGrafter"/>
</dbReference>
<keyword evidence="12 19" id="KW-0862">Zinc</keyword>
<evidence type="ECO:0000256" key="17">
    <source>
        <dbReference type="ARBA" id="ARBA00023228"/>
    </source>
</evidence>
<feature type="chain" id="PRO_5011832023" description="Peptide hydrolase" evidence="19">
    <location>
        <begin position="27"/>
        <end position="507"/>
    </location>
</feature>
<dbReference type="EMBL" id="MCFL01000137">
    <property type="protein sequence ID" value="ORZ29659.1"/>
    <property type="molecule type" value="Genomic_DNA"/>
</dbReference>
<evidence type="ECO:0000256" key="15">
    <source>
        <dbReference type="ARBA" id="ARBA00023145"/>
    </source>
</evidence>
<dbReference type="InterPro" id="IPR039866">
    <property type="entry name" value="CPQ"/>
</dbReference>
<evidence type="ECO:0000256" key="6">
    <source>
        <dbReference type="ARBA" id="ARBA00022645"/>
    </source>
</evidence>
<evidence type="ECO:0000256" key="5">
    <source>
        <dbReference type="ARBA" id="ARBA00022525"/>
    </source>
</evidence>
<evidence type="ECO:0000256" key="10">
    <source>
        <dbReference type="ARBA" id="ARBA00022801"/>
    </source>
</evidence>
<evidence type="ECO:0000256" key="11">
    <source>
        <dbReference type="ARBA" id="ARBA00022824"/>
    </source>
</evidence>
<keyword evidence="7 19" id="KW-0645">Protease</keyword>
<evidence type="ECO:0000259" key="20">
    <source>
        <dbReference type="Pfam" id="PF04389"/>
    </source>
</evidence>
<dbReference type="GO" id="GO:0046872">
    <property type="term" value="F:metal ion binding"/>
    <property type="evidence" value="ECO:0007669"/>
    <property type="project" value="UniProtKB-KW"/>
</dbReference>
<comment type="subcellular location">
    <subcellularLocation>
        <location evidence="1">Endoplasmic reticulum</location>
    </subcellularLocation>
    <subcellularLocation>
        <location evidence="3">Golgi apparatus</location>
    </subcellularLocation>
    <subcellularLocation>
        <location evidence="2">Lysosome</location>
    </subcellularLocation>
    <subcellularLocation>
        <location evidence="4">Secreted</location>
    </subcellularLocation>
</comment>
<evidence type="ECO:0000256" key="16">
    <source>
        <dbReference type="ARBA" id="ARBA00023180"/>
    </source>
</evidence>
<dbReference type="GO" id="GO:0005783">
    <property type="term" value="C:endoplasmic reticulum"/>
    <property type="evidence" value="ECO:0007669"/>
    <property type="project" value="UniProtKB-SubCell"/>
</dbReference>
<accession>A0A1Y2H535</accession>
<organism evidence="21 22">
    <name type="scientific">Catenaria anguillulae PL171</name>
    <dbReference type="NCBI Taxonomy" id="765915"/>
    <lineage>
        <taxon>Eukaryota</taxon>
        <taxon>Fungi</taxon>
        <taxon>Fungi incertae sedis</taxon>
        <taxon>Blastocladiomycota</taxon>
        <taxon>Blastocladiomycetes</taxon>
        <taxon>Blastocladiales</taxon>
        <taxon>Catenariaceae</taxon>
        <taxon>Catenaria</taxon>
    </lineage>
</organism>
<dbReference type="GO" id="GO:0006508">
    <property type="term" value="P:proteolysis"/>
    <property type="evidence" value="ECO:0007669"/>
    <property type="project" value="UniProtKB-KW"/>
</dbReference>
<keyword evidence="22" id="KW-1185">Reference proteome</keyword>
<keyword evidence="15" id="KW-0865">Zymogen</keyword>
<dbReference type="InterPro" id="IPR046450">
    <property type="entry name" value="PA_dom_sf"/>
</dbReference>
<keyword evidence="17" id="KW-0458">Lysosome</keyword>
<evidence type="ECO:0000313" key="21">
    <source>
        <dbReference type="EMBL" id="ORZ29659.1"/>
    </source>
</evidence>
<dbReference type="Pfam" id="PF04389">
    <property type="entry name" value="Peptidase_M28"/>
    <property type="match status" value="1"/>
</dbReference>
<dbReference type="Gene3D" id="3.50.30.30">
    <property type="match status" value="1"/>
</dbReference>
<dbReference type="OrthoDB" id="10013407at2759"/>
<evidence type="ECO:0000256" key="12">
    <source>
        <dbReference type="ARBA" id="ARBA00022833"/>
    </source>
</evidence>
<evidence type="ECO:0000256" key="9">
    <source>
        <dbReference type="ARBA" id="ARBA00022729"/>
    </source>
</evidence>
<proteinExistence type="inferred from homology"/>
<dbReference type="STRING" id="765915.A0A1Y2H535"/>
<dbReference type="InterPro" id="IPR007484">
    <property type="entry name" value="Peptidase_M28"/>
</dbReference>
<dbReference type="GO" id="GO:0070573">
    <property type="term" value="F:metallodipeptidase activity"/>
    <property type="evidence" value="ECO:0007669"/>
    <property type="project" value="InterPro"/>
</dbReference>
<keyword evidence="14" id="KW-0482">Metalloprotease</keyword>
<keyword evidence="8 19" id="KW-0479">Metal-binding</keyword>
<evidence type="ECO:0000256" key="8">
    <source>
        <dbReference type="ARBA" id="ARBA00022723"/>
    </source>
</evidence>
<keyword evidence="11" id="KW-0256">Endoplasmic reticulum</keyword>
<evidence type="ECO:0000256" key="3">
    <source>
        <dbReference type="ARBA" id="ARBA00004555"/>
    </source>
</evidence>
<name>A0A1Y2H535_9FUNG</name>
<gene>
    <name evidence="21" type="ORF">BCR44DRAFT_49935</name>
</gene>
<protein>
    <recommendedName>
        <fullName evidence="19">Peptide hydrolase</fullName>
        <ecNumber evidence="19">3.4.-.-</ecNumber>
    </recommendedName>
</protein>
<dbReference type="Gene3D" id="3.40.630.10">
    <property type="entry name" value="Zn peptidases"/>
    <property type="match status" value="1"/>
</dbReference>
<evidence type="ECO:0000256" key="13">
    <source>
        <dbReference type="ARBA" id="ARBA00023034"/>
    </source>
</evidence>
<keyword evidence="16" id="KW-0325">Glycoprotein</keyword>
<comment type="similarity">
    <text evidence="19">Belongs to the peptidase M28 family.</text>
</comment>
<evidence type="ECO:0000256" key="4">
    <source>
        <dbReference type="ARBA" id="ARBA00004613"/>
    </source>
</evidence>
<evidence type="ECO:0000256" key="14">
    <source>
        <dbReference type="ARBA" id="ARBA00023049"/>
    </source>
</evidence>
<keyword evidence="13" id="KW-0333">Golgi apparatus</keyword>
<dbReference type="AlphaFoldDB" id="A0A1Y2H535"/>
<feature type="domain" description="Peptidase M28" evidence="20">
    <location>
        <begin position="305"/>
        <end position="499"/>
    </location>
</feature>
<keyword evidence="9 19" id="KW-0732">Signal</keyword>
<dbReference type="EC" id="3.4.-.-" evidence="19"/>
<evidence type="ECO:0000256" key="7">
    <source>
        <dbReference type="ARBA" id="ARBA00022670"/>
    </source>
</evidence>
<comment type="subunit">
    <text evidence="18">Homodimer. The monomeric form is inactive while the homodimer is active.</text>
</comment>
<evidence type="ECO:0000256" key="19">
    <source>
        <dbReference type="RuleBase" id="RU361240"/>
    </source>
</evidence>
<dbReference type="GO" id="GO:0005794">
    <property type="term" value="C:Golgi apparatus"/>
    <property type="evidence" value="ECO:0007669"/>
    <property type="project" value="UniProtKB-SubCell"/>
</dbReference>
<dbReference type="PANTHER" id="PTHR12053:SF3">
    <property type="entry name" value="CARBOXYPEPTIDASE Q"/>
    <property type="match status" value="1"/>
</dbReference>
<keyword evidence="5" id="KW-0964">Secreted</keyword>
<feature type="signal peptide" evidence="19">
    <location>
        <begin position="1"/>
        <end position="26"/>
    </location>
</feature>
<dbReference type="PANTHER" id="PTHR12053">
    <property type="entry name" value="PROTEASE FAMILY M28 PLASMA GLUTAMATE CARBOXYPEPTIDASE-RELATED"/>
    <property type="match status" value="1"/>
</dbReference>
<evidence type="ECO:0000256" key="18">
    <source>
        <dbReference type="ARBA" id="ARBA00025833"/>
    </source>
</evidence>
<evidence type="ECO:0000256" key="1">
    <source>
        <dbReference type="ARBA" id="ARBA00004240"/>
    </source>
</evidence>
<keyword evidence="10 19" id="KW-0378">Hydrolase</keyword>
<comment type="caution">
    <text evidence="21">The sequence shown here is derived from an EMBL/GenBank/DDBJ whole genome shotgun (WGS) entry which is preliminary data.</text>
</comment>
<evidence type="ECO:0000313" key="22">
    <source>
        <dbReference type="Proteomes" id="UP000193411"/>
    </source>
</evidence>
<dbReference type="Proteomes" id="UP000193411">
    <property type="component" value="Unassembled WGS sequence"/>
</dbReference>
<evidence type="ECO:0000256" key="2">
    <source>
        <dbReference type="ARBA" id="ARBA00004371"/>
    </source>
</evidence>
<reference evidence="21 22" key="1">
    <citation type="submission" date="2016-07" db="EMBL/GenBank/DDBJ databases">
        <title>Pervasive Adenine N6-methylation of Active Genes in Fungi.</title>
        <authorList>
            <consortium name="DOE Joint Genome Institute"/>
            <person name="Mondo S.J."/>
            <person name="Dannebaum R.O."/>
            <person name="Kuo R.C."/>
            <person name="Labutti K."/>
            <person name="Haridas S."/>
            <person name="Kuo A."/>
            <person name="Salamov A."/>
            <person name="Ahrendt S.R."/>
            <person name="Lipzen A."/>
            <person name="Sullivan W."/>
            <person name="Andreopoulos W.B."/>
            <person name="Clum A."/>
            <person name="Lindquist E."/>
            <person name="Daum C."/>
            <person name="Ramamoorthy G.K."/>
            <person name="Gryganskyi A."/>
            <person name="Culley D."/>
            <person name="Magnuson J.K."/>
            <person name="James T.Y."/>
            <person name="O'Malley M.A."/>
            <person name="Stajich J.E."/>
            <person name="Spatafora J.W."/>
            <person name="Visel A."/>
            <person name="Grigoriev I.V."/>
        </authorList>
    </citation>
    <scope>NUCLEOTIDE SEQUENCE [LARGE SCALE GENOMIC DNA]</scope>
    <source>
        <strain evidence="21 22">PL171</strain>
    </source>
</reference>
<dbReference type="GO" id="GO:0004180">
    <property type="term" value="F:carboxypeptidase activity"/>
    <property type="evidence" value="ECO:0007669"/>
    <property type="project" value="UniProtKB-KW"/>
</dbReference>
<keyword evidence="6" id="KW-0121">Carboxypeptidase</keyword>
<sequence>MKQQALLFGLALIAASAALVPMRAHAAPTPAIPLFTELLDQQQDHFVLNRRTRQLVTATGASAAVGVASKLLSHARSATSAIVRQEPGDDDPPSNLTTAWDRLAEMTDTFGPRPGGSQALEQSIDWMVEQAKKDGFEVHTEDVPIPFWKRGQEYATLTTPTWTTNLSLVGLGFSAPTPPQGIDAPVYVVKDRAQLDEAGERGDLKGKIVLINHAWESYGVGSAYRSSAALWAEKWGAVAALIQSVTPYSMRTPHTGGSKRAGIPAAALAVEDANIIARIFARSKGQQPRIRLYMESESGDAVSRNVVVDLPGADPVLAKDVVLFGGHIDSWDKGVGAQDDGIGMMTMYQAIYLLKHAVKFTPRRTLRVVFFTAEETGIFGGNAYFEAHAKDTNVVSAIESDTGVFTPWGLTLGGQLLTDAALRQFEAIGENIRDNGGRGWRVKRGYAGADVEKWCVQAVCGSWVSATGDDVYFRYHHTAADMMDAINPLDAEEAAATVAIYAAALSG</sequence>
<dbReference type="GO" id="GO:0043171">
    <property type="term" value="P:peptide catabolic process"/>
    <property type="evidence" value="ECO:0007669"/>
    <property type="project" value="TreeGrafter"/>
</dbReference>
<dbReference type="SUPFAM" id="SSF53187">
    <property type="entry name" value="Zn-dependent exopeptidases"/>
    <property type="match status" value="1"/>
</dbReference>
<dbReference type="SUPFAM" id="SSF52025">
    <property type="entry name" value="PA domain"/>
    <property type="match status" value="1"/>
</dbReference>